<dbReference type="Proteomes" id="UP000782312">
    <property type="component" value="Unassembled WGS sequence"/>
</dbReference>
<accession>A0A932MN15</accession>
<dbReference type="InterPro" id="IPR050137">
    <property type="entry name" value="PyrR_bifunctional"/>
</dbReference>
<reference evidence="6" key="1">
    <citation type="submission" date="2020-07" db="EMBL/GenBank/DDBJ databases">
        <title>Huge and variable diversity of episymbiotic CPR bacteria and DPANN archaea in groundwater ecosystems.</title>
        <authorList>
            <person name="He C.Y."/>
            <person name="Keren R."/>
            <person name="Whittaker M."/>
            <person name="Farag I.F."/>
            <person name="Doudna J."/>
            <person name="Cate J.H.D."/>
            <person name="Banfield J.F."/>
        </authorList>
    </citation>
    <scope>NUCLEOTIDE SEQUENCE</scope>
    <source>
        <strain evidence="6">NC_groundwater_763_Ag_S-0.2um_68_21</strain>
    </source>
</reference>
<evidence type="ECO:0000259" key="5">
    <source>
        <dbReference type="Pfam" id="PF00156"/>
    </source>
</evidence>
<feature type="short sequence motif" description="PRPP-binding" evidence="4">
    <location>
        <begin position="94"/>
        <end position="106"/>
    </location>
</feature>
<dbReference type="Gene3D" id="3.40.50.2020">
    <property type="match status" value="1"/>
</dbReference>
<dbReference type="InterPro" id="IPR023050">
    <property type="entry name" value="PyrR"/>
</dbReference>
<dbReference type="GO" id="GO:0006355">
    <property type="term" value="P:regulation of DNA-templated transcription"/>
    <property type="evidence" value="ECO:0007669"/>
    <property type="project" value="UniProtKB-UniRule"/>
</dbReference>
<evidence type="ECO:0000313" key="7">
    <source>
        <dbReference type="Proteomes" id="UP000782312"/>
    </source>
</evidence>
<keyword evidence="3 4" id="KW-0804">Transcription</keyword>
<dbReference type="InterPro" id="IPR029057">
    <property type="entry name" value="PRTase-like"/>
</dbReference>
<evidence type="ECO:0000313" key="6">
    <source>
        <dbReference type="EMBL" id="MBI3128230.1"/>
    </source>
</evidence>
<comment type="similarity">
    <text evidence="1 4">Belongs to the purine/pyrimidine phosphoribosyltransferase family. PyrR subfamily.</text>
</comment>
<dbReference type="EC" id="2.4.2.9" evidence="4"/>
<dbReference type="InterPro" id="IPR000836">
    <property type="entry name" value="PRTase_dom"/>
</dbReference>
<dbReference type="FunFam" id="3.40.50.2020:FF:000020">
    <property type="entry name" value="Bifunctional protein PyrR"/>
    <property type="match status" value="1"/>
</dbReference>
<evidence type="ECO:0000256" key="2">
    <source>
        <dbReference type="ARBA" id="ARBA00023015"/>
    </source>
</evidence>
<proteinExistence type="inferred from homology"/>
<dbReference type="SUPFAM" id="SSF53271">
    <property type="entry name" value="PRTase-like"/>
    <property type="match status" value="1"/>
</dbReference>
<keyword evidence="2 4" id="KW-0805">Transcription regulation</keyword>
<comment type="catalytic activity">
    <reaction evidence="4">
        <text>UMP + diphosphate = 5-phospho-alpha-D-ribose 1-diphosphate + uracil</text>
        <dbReference type="Rhea" id="RHEA:13017"/>
        <dbReference type="ChEBI" id="CHEBI:17568"/>
        <dbReference type="ChEBI" id="CHEBI:33019"/>
        <dbReference type="ChEBI" id="CHEBI:57865"/>
        <dbReference type="ChEBI" id="CHEBI:58017"/>
        <dbReference type="EC" id="2.4.2.9"/>
    </reaction>
</comment>
<feature type="domain" description="Phosphoribosyltransferase" evidence="5">
    <location>
        <begin position="4"/>
        <end position="139"/>
    </location>
</feature>
<gene>
    <name evidence="4 6" type="primary">pyrR</name>
    <name evidence="6" type="ORF">HYZ11_11545</name>
</gene>
<dbReference type="EMBL" id="JACPUR010000025">
    <property type="protein sequence ID" value="MBI3128230.1"/>
    <property type="molecule type" value="Genomic_DNA"/>
</dbReference>
<dbReference type="HAMAP" id="MF_01219">
    <property type="entry name" value="PyrR"/>
    <property type="match status" value="1"/>
</dbReference>
<dbReference type="AlphaFoldDB" id="A0A932MN15"/>
<evidence type="ECO:0000256" key="3">
    <source>
        <dbReference type="ARBA" id="ARBA00023163"/>
    </source>
</evidence>
<evidence type="ECO:0000256" key="1">
    <source>
        <dbReference type="ARBA" id="ARBA00005565"/>
    </source>
</evidence>
<dbReference type="Pfam" id="PF00156">
    <property type="entry name" value="Pribosyltran"/>
    <property type="match status" value="1"/>
</dbReference>
<dbReference type="CDD" id="cd06223">
    <property type="entry name" value="PRTases_typeI"/>
    <property type="match status" value="1"/>
</dbReference>
<name>A0A932MN15_UNCTE</name>
<organism evidence="6 7">
    <name type="scientific">Tectimicrobiota bacterium</name>
    <dbReference type="NCBI Taxonomy" id="2528274"/>
    <lineage>
        <taxon>Bacteria</taxon>
        <taxon>Pseudomonadati</taxon>
        <taxon>Nitrospinota/Tectimicrobiota group</taxon>
        <taxon>Candidatus Tectimicrobiota</taxon>
    </lineage>
</organism>
<comment type="function">
    <text evidence="4">Regulates the transcription of the pyrimidine nucleotide (pyr) operon in response to exogenous pyrimidines.</text>
</comment>
<dbReference type="PANTHER" id="PTHR11608">
    <property type="entry name" value="BIFUNCTIONAL PROTEIN PYRR"/>
    <property type="match status" value="1"/>
</dbReference>
<keyword evidence="4 6" id="KW-0808">Transferase</keyword>
<protein>
    <recommendedName>
        <fullName evidence="4">Bifunctional protein PyrR</fullName>
    </recommendedName>
    <domain>
        <recommendedName>
            <fullName evidence="4">Pyrimidine operon regulatory protein</fullName>
        </recommendedName>
    </domain>
    <domain>
        <recommendedName>
            <fullName evidence="4">Uracil phosphoribosyltransferase</fullName>
            <shortName evidence="4">UPRTase</shortName>
            <ecNumber evidence="4">2.4.2.9</ecNumber>
        </recommendedName>
    </domain>
</protein>
<dbReference type="PANTHER" id="PTHR11608:SF0">
    <property type="entry name" value="BIFUNCTIONAL PROTEIN PYRR"/>
    <property type="match status" value="1"/>
</dbReference>
<comment type="caution">
    <text evidence="6">The sequence shown here is derived from an EMBL/GenBank/DDBJ whole genome shotgun (WGS) entry which is preliminary data.</text>
</comment>
<dbReference type="GO" id="GO:0004845">
    <property type="term" value="F:uracil phosphoribosyltransferase activity"/>
    <property type="evidence" value="ECO:0007669"/>
    <property type="project" value="UniProtKB-UniRule"/>
</dbReference>
<evidence type="ECO:0000256" key="4">
    <source>
        <dbReference type="HAMAP-Rule" id="MF_01219"/>
    </source>
</evidence>
<sequence>MLNEREVELALRRMASEIAERSGPGRDMVLAGVRTRGEPLARRLAALIEEMEGVRPPVGVLDIGIHRDDLDSHPYSGMRSGPTRFDSDITDRHVVLVDDVFFTGRTVRAALDALMELGRPRRIWFAALIDRGHRELPFRPDFVGKHVPTARAERVNVRLKETDGEEGVWLERPEAGR</sequence>
<comment type="function">
    <text evidence="4">Also displays a weak uracil phosphoribosyltransferase activity which is not physiologically significant.</text>
</comment>
<keyword evidence="4 6" id="KW-0328">Glycosyltransferase</keyword>
<dbReference type="NCBIfam" id="NF003549">
    <property type="entry name" value="PRK05205.1-5"/>
    <property type="match status" value="1"/>
</dbReference>